<sequence length="132" mass="15202">MVLEFKVNEEVKPEQMAEVFKLSGIKRPYEDLERMKKMIDQADIIISCWEGDRIVGLARAITDYSYCCYLSDLAVIKDFQRKNIGKDLVQHLQKVLGDGVSIVLLSSEQALSFYPQIGFELVNNGFRMSRKF</sequence>
<evidence type="ECO:0000259" key="1">
    <source>
        <dbReference type="PROSITE" id="PS51186"/>
    </source>
</evidence>
<evidence type="ECO:0000313" key="2">
    <source>
        <dbReference type="EMBL" id="MBY0205902.1"/>
    </source>
</evidence>
<dbReference type="Gene3D" id="3.40.630.30">
    <property type="match status" value="1"/>
</dbReference>
<gene>
    <name evidence="2" type="ORF">H7T88_22085</name>
</gene>
<dbReference type="SUPFAM" id="SSF55729">
    <property type="entry name" value="Acyl-CoA N-acyltransferases (Nat)"/>
    <property type="match status" value="1"/>
</dbReference>
<dbReference type="PANTHER" id="PTHR43233:SF1">
    <property type="entry name" value="FAMILY N-ACETYLTRANSFERASE, PUTATIVE (AFU_ORTHOLOGUE AFUA_6G03350)-RELATED"/>
    <property type="match status" value="1"/>
</dbReference>
<dbReference type="Pfam" id="PF13673">
    <property type="entry name" value="Acetyltransf_10"/>
    <property type="match status" value="1"/>
</dbReference>
<reference evidence="2 3" key="1">
    <citation type="submission" date="2020-08" db="EMBL/GenBank/DDBJ databases">
        <title>Fungal Genomes of the International Space Station.</title>
        <authorList>
            <person name="Seuylemezian A."/>
            <person name="Singh N.K."/>
            <person name="Wood J."/>
            <person name="Venkateswaran K."/>
        </authorList>
    </citation>
    <scope>NUCLEOTIDE SEQUENCE [LARGE SCALE GENOMIC DNA]</scope>
    <source>
        <strain evidence="2 3">S/N-304-OC-R4</strain>
    </source>
</reference>
<comment type="caution">
    <text evidence="2">The sequence shown here is derived from an EMBL/GenBank/DDBJ whole genome shotgun (WGS) entry which is preliminary data.</text>
</comment>
<dbReference type="CDD" id="cd04301">
    <property type="entry name" value="NAT_SF"/>
    <property type="match status" value="1"/>
</dbReference>
<proteinExistence type="predicted"/>
<protein>
    <submittedName>
        <fullName evidence="2">GNAT family N-acetyltransferase</fullName>
    </submittedName>
</protein>
<dbReference type="RefSeq" id="WP_221790332.1">
    <property type="nucleotide sequence ID" value="NZ_JACLIC010000039.1"/>
</dbReference>
<keyword evidence="3" id="KW-1185">Reference proteome</keyword>
<name>A0ABS7KPP0_9BACL</name>
<dbReference type="Proteomes" id="UP000706031">
    <property type="component" value="Unassembled WGS sequence"/>
</dbReference>
<accession>A0ABS7KPP0</accession>
<dbReference type="PROSITE" id="PS51186">
    <property type="entry name" value="GNAT"/>
    <property type="match status" value="1"/>
</dbReference>
<organism evidence="2 3">
    <name type="scientific">Paenibacillus cucumis</name>
    <name type="common">ex Kampfer et al. 2016</name>
    <dbReference type="NCBI Taxonomy" id="1776858"/>
    <lineage>
        <taxon>Bacteria</taxon>
        <taxon>Bacillati</taxon>
        <taxon>Bacillota</taxon>
        <taxon>Bacilli</taxon>
        <taxon>Bacillales</taxon>
        <taxon>Paenibacillaceae</taxon>
        <taxon>Paenibacillus</taxon>
    </lineage>
</organism>
<dbReference type="InterPro" id="IPR016181">
    <property type="entry name" value="Acyl_CoA_acyltransferase"/>
</dbReference>
<dbReference type="PANTHER" id="PTHR43233">
    <property type="entry name" value="FAMILY N-ACETYLTRANSFERASE, PUTATIVE (AFU_ORTHOLOGUE AFUA_6G03350)-RELATED"/>
    <property type="match status" value="1"/>
</dbReference>
<evidence type="ECO:0000313" key="3">
    <source>
        <dbReference type="Proteomes" id="UP000706031"/>
    </source>
</evidence>
<dbReference type="InterPro" id="IPR053144">
    <property type="entry name" value="Acetyltransferase_Butenolide"/>
</dbReference>
<feature type="domain" description="N-acetyltransferase" evidence="1">
    <location>
        <begin position="6"/>
        <end position="132"/>
    </location>
</feature>
<dbReference type="EMBL" id="JACLIC010000039">
    <property type="protein sequence ID" value="MBY0205902.1"/>
    <property type="molecule type" value="Genomic_DNA"/>
</dbReference>
<dbReference type="InterPro" id="IPR000182">
    <property type="entry name" value="GNAT_dom"/>
</dbReference>